<proteinExistence type="predicted"/>
<name>A0A7Y6Q520_9HYPH</name>
<dbReference type="InterPro" id="IPR048136">
    <property type="entry name" value="STM3941-like"/>
</dbReference>
<accession>A0A7Y6Q520</accession>
<comment type="caution">
    <text evidence="2">The sequence shown here is derived from an EMBL/GenBank/DDBJ whole genome shotgun (WGS) entry which is preliminary data.</text>
</comment>
<evidence type="ECO:0000313" key="2">
    <source>
        <dbReference type="EMBL" id="NVD39187.1"/>
    </source>
</evidence>
<sequence>MIDTARTVEVKKSWPQLIGILALAAVLSAVSVYVVLNWSAETGSGRMLLAGYLGSIVWTAAFLGVLILYVPMRRNVIVLSPQGLSDARLAPSMIPWSAITGLNPIEYHKQKMIVLTLDPNAIGGLHKKIGAKSRRSGMFGAPKGLIVISRGLAITFAELQSLVLAYHRDHGPKA</sequence>
<evidence type="ECO:0000313" key="3">
    <source>
        <dbReference type="Proteomes" id="UP000520198"/>
    </source>
</evidence>
<organism evidence="2 3">
    <name type="scientific">Ensifer oleiphilus</name>
    <dbReference type="NCBI Taxonomy" id="2742698"/>
    <lineage>
        <taxon>Bacteria</taxon>
        <taxon>Pseudomonadati</taxon>
        <taxon>Pseudomonadota</taxon>
        <taxon>Alphaproteobacteria</taxon>
        <taxon>Hyphomicrobiales</taxon>
        <taxon>Rhizobiaceae</taxon>
        <taxon>Sinorhizobium/Ensifer group</taxon>
        <taxon>Ensifer</taxon>
    </lineage>
</organism>
<feature type="transmembrane region" description="Helical" evidence="1">
    <location>
        <begin position="48"/>
        <end position="70"/>
    </location>
</feature>
<keyword evidence="1" id="KW-0472">Membrane</keyword>
<dbReference type="InterPro" id="IPR000864">
    <property type="entry name" value="Prot_inh_pot1"/>
</dbReference>
<dbReference type="NCBIfam" id="NF041635">
    <property type="entry name" value="STM3941_fam"/>
    <property type="match status" value="1"/>
</dbReference>
<evidence type="ECO:0000256" key="1">
    <source>
        <dbReference type="SAM" id="Phobius"/>
    </source>
</evidence>
<evidence type="ECO:0008006" key="4">
    <source>
        <dbReference type="Google" id="ProtNLM"/>
    </source>
</evidence>
<keyword evidence="1" id="KW-1133">Transmembrane helix</keyword>
<dbReference type="GO" id="GO:0009611">
    <property type="term" value="P:response to wounding"/>
    <property type="evidence" value="ECO:0007669"/>
    <property type="project" value="InterPro"/>
</dbReference>
<protein>
    <recommendedName>
        <fullName evidence="4">PH domain-containing protein</fullName>
    </recommendedName>
</protein>
<gene>
    <name evidence="2" type="ORF">HT585_10000</name>
</gene>
<dbReference type="AlphaFoldDB" id="A0A7Y6Q520"/>
<keyword evidence="3" id="KW-1185">Reference proteome</keyword>
<reference evidence="2 3" key="1">
    <citation type="submission" date="2020-06" db="EMBL/GenBank/DDBJ databases">
        <authorList>
            <person name="Grouzdev D.S."/>
        </authorList>
    </citation>
    <scope>NUCLEOTIDE SEQUENCE [LARGE SCALE GENOMIC DNA]</scope>
    <source>
        <strain evidence="2 3">HO-A22</strain>
    </source>
</reference>
<dbReference type="GO" id="GO:0004867">
    <property type="term" value="F:serine-type endopeptidase inhibitor activity"/>
    <property type="evidence" value="ECO:0007669"/>
    <property type="project" value="InterPro"/>
</dbReference>
<dbReference type="RefSeq" id="WP_176352756.1">
    <property type="nucleotide sequence ID" value="NZ_JABWDU010000002.1"/>
</dbReference>
<feature type="transmembrane region" description="Helical" evidence="1">
    <location>
        <begin position="17"/>
        <end position="36"/>
    </location>
</feature>
<keyword evidence="1" id="KW-0812">Transmembrane</keyword>
<dbReference type="PROSITE" id="PS00285">
    <property type="entry name" value="POTATO_INHIBITOR"/>
    <property type="match status" value="1"/>
</dbReference>
<dbReference type="EMBL" id="JABWDU010000002">
    <property type="protein sequence ID" value="NVD39187.1"/>
    <property type="molecule type" value="Genomic_DNA"/>
</dbReference>
<dbReference type="Proteomes" id="UP000520198">
    <property type="component" value="Unassembled WGS sequence"/>
</dbReference>